<organism evidence="1 2">
    <name type="scientific">Colocasia esculenta</name>
    <name type="common">Wild taro</name>
    <name type="synonym">Arum esculentum</name>
    <dbReference type="NCBI Taxonomy" id="4460"/>
    <lineage>
        <taxon>Eukaryota</taxon>
        <taxon>Viridiplantae</taxon>
        <taxon>Streptophyta</taxon>
        <taxon>Embryophyta</taxon>
        <taxon>Tracheophyta</taxon>
        <taxon>Spermatophyta</taxon>
        <taxon>Magnoliopsida</taxon>
        <taxon>Liliopsida</taxon>
        <taxon>Araceae</taxon>
        <taxon>Aroideae</taxon>
        <taxon>Colocasieae</taxon>
        <taxon>Colocasia</taxon>
    </lineage>
</organism>
<proteinExistence type="predicted"/>
<dbReference type="EMBL" id="NMUH01001743">
    <property type="protein sequence ID" value="MQL95017.1"/>
    <property type="molecule type" value="Genomic_DNA"/>
</dbReference>
<sequence length="151" mass="16505">MNLTESGVDVKNCWCKLTAIDVDVNLPGLYWKLKNLMSTSVDVKFFRVELDGKIPCLRLEVCPSKLSSLFRGLRFQHAVSALSLDVECDTVQCVPLMVVTSQFSWGPFSTPARFQFLSALLRGVAYYATDFCGSSSAPGAEEPGRSDAAPA</sequence>
<name>A0A843VKU6_COLES</name>
<protein>
    <submittedName>
        <fullName evidence="1">Uncharacterized protein</fullName>
    </submittedName>
</protein>
<gene>
    <name evidence="1" type="ORF">Taro_027688</name>
</gene>
<dbReference type="AlphaFoldDB" id="A0A843VKU6"/>
<evidence type="ECO:0000313" key="1">
    <source>
        <dbReference type="EMBL" id="MQL95017.1"/>
    </source>
</evidence>
<comment type="caution">
    <text evidence="1">The sequence shown here is derived from an EMBL/GenBank/DDBJ whole genome shotgun (WGS) entry which is preliminary data.</text>
</comment>
<reference evidence="1" key="1">
    <citation type="submission" date="2017-07" db="EMBL/GenBank/DDBJ databases">
        <title>Taro Niue Genome Assembly and Annotation.</title>
        <authorList>
            <person name="Atibalentja N."/>
            <person name="Keating K."/>
            <person name="Fields C.J."/>
        </authorList>
    </citation>
    <scope>NUCLEOTIDE SEQUENCE</scope>
    <source>
        <strain evidence="1">Niue_2</strain>
        <tissue evidence="1">Leaf</tissue>
    </source>
</reference>
<dbReference type="Proteomes" id="UP000652761">
    <property type="component" value="Unassembled WGS sequence"/>
</dbReference>
<keyword evidence="2" id="KW-1185">Reference proteome</keyword>
<evidence type="ECO:0000313" key="2">
    <source>
        <dbReference type="Proteomes" id="UP000652761"/>
    </source>
</evidence>
<accession>A0A843VKU6</accession>